<dbReference type="Proteomes" id="UP000800235">
    <property type="component" value="Unassembled WGS sequence"/>
</dbReference>
<evidence type="ECO:0000313" key="3">
    <source>
        <dbReference type="Proteomes" id="UP000800235"/>
    </source>
</evidence>
<sequence length="332" mass="37971">MLFPTPYRSISMLFLLLPILALAVDNGDPLTYWIDDTCKATGPNGFNESFERTLKDVIHNASRALKRLQFRQDANQNRLLSKIFEIDQSNVDFKKQIEDTFSSLSRMVETQNRASSDVRFYCDEDVVGDGHRWTLVPDDPEDSLPNSKRKRGINQEVEDKLNHMKMAVVHRDPPLEDIATQGVQDGVTRAELFYLHNSDPAPPEENPTRSTVTLGSENFGNAWTDNALSAVSDAEIVARDKPYIFKAMATGLSSFIMMHELLHHDYNRQPRTNDYQVDESWDGLFGLTLDQRRTHPDSYVWFAVCAVLADRQYRFDDAYDLFIKDTSIIVVP</sequence>
<dbReference type="OrthoDB" id="4585232at2759"/>
<evidence type="ECO:0000313" key="2">
    <source>
        <dbReference type="EMBL" id="KAF2429078.1"/>
    </source>
</evidence>
<name>A0A9P4NPL3_9PEZI</name>
<keyword evidence="3" id="KW-1185">Reference proteome</keyword>
<feature type="chain" id="PRO_5040166627" description="Lysine-specific metallo-endopeptidase domain-containing protein" evidence="1">
    <location>
        <begin position="24"/>
        <end position="332"/>
    </location>
</feature>
<organism evidence="2 3">
    <name type="scientific">Tothia fuscella</name>
    <dbReference type="NCBI Taxonomy" id="1048955"/>
    <lineage>
        <taxon>Eukaryota</taxon>
        <taxon>Fungi</taxon>
        <taxon>Dikarya</taxon>
        <taxon>Ascomycota</taxon>
        <taxon>Pezizomycotina</taxon>
        <taxon>Dothideomycetes</taxon>
        <taxon>Pleosporomycetidae</taxon>
        <taxon>Venturiales</taxon>
        <taxon>Cylindrosympodiaceae</taxon>
        <taxon>Tothia</taxon>
    </lineage>
</organism>
<dbReference type="SUPFAM" id="SSF55486">
    <property type="entry name" value="Metalloproteases ('zincins'), catalytic domain"/>
    <property type="match status" value="1"/>
</dbReference>
<comment type="caution">
    <text evidence="2">The sequence shown here is derived from an EMBL/GenBank/DDBJ whole genome shotgun (WGS) entry which is preliminary data.</text>
</comment>
<proteinExistence type="predicted"/>
<dbReference type="AlphaFoldDB" id="A0A9P4NPL3"/>
<keyword evidence="1" id="KW-0732">Signal</keyword>
<gene>
    <name evidence="2" type="ORF">EJ08DRAFT_698659</name>
</gene>
<dbReference type="EMBL" id="MU007050">
    <property type="protein sequence ID" value="KAF2429078.1"/>
    <property type="molecule type" value="Genomic_DNA"/>
</dbReference>
<evidence type="ECO:0008006" key="4">
    <source>
        <dbReference type="Google" id="ProtNLM"/>
    </source>
</evidence>
<protein>
    <recommendedName>
        <fullName evidence="4">Lysine-specific metallo-endopeptidase domain-containing protein</fullName>
    </recommendedName>
</protein>
<feature type="signal peptide" evidence="1">
    <location>
        <begin position="1"/>
        <end position="23"/>
    </location>
</feature>
<accession>A0A9P4NPL3</accession>
<evidence type="ECO:0000256" key="1">
    <source>
        <dbReference type="SAM" id="SignalP"/>
    </source>
</evidence>
<reference evidence="2" key="1">
    <citation type="journal article" date="2020" name="Stud. Mycol.">
        <title>101 Dothideomycetes genomes: a test case for predicting lifestyles and emergence of pathogens.</title>
        <authorList>
            <person name="Haridas S."/>
            <person name="Albert R."/>
            <person name="Binder M."/>
            <person name="Bloem J."/>
            <person name="Labutti K."/>
            <person name="Salamov A."/>
            <person name="Andreopoulos B."/>
            <person name="Baker S."/>
            <person name="Barry K."/>
            <person name="Bills G."/>
            <person name="Bluhm B."/>
            <person name="Cannon C."/>
            <person name="Castanera R."/>
            <person name="Culley D."/>
            <person name="Daum C."/>
            <person name="Ezra D."/>
            <person name="Gonzalez J."/>
            <person name="Henrissat B."/>
            <person name="Kuo A."/>
            <person name="Liang C."/>
            <person name="Lipzen A."/>
            <person name="Lutzoni F."/>
            <person name="Magnuson J."/>
            <person name="Mondo S."/>
            <person name="Nolan M."/>
            <person name="Ohm R."/>
            <person name="Pangilinan J."/>
            <person name="Park H.-J."/>
            <person name="Ramirez L."/>
            <person name="Alfaro M."/>
            <person name="Sun H."/>
            <person name="Tritt A."/>
            <person name="Yoshinaga Y."/>
            <person name="Zwiers L.-H."/>
            <person name="Turgeon B."/>
            <person name="Goodwin S."/>
            <person name="Spatafora J."/>
            <person name="Crous P."/>
            <person name="Grigoriev I."/>
        </authorList>
    </citation>
    <scope>NUCLEOTIDE SEQUENCE</scope>
    <source>
        <strain evidence="2">CBS 130266</strain>
    </source>
</reference>